<evidence type="ECO:0008006" key="5">
    <source>
        <dbReference type="Google" id="ProtNLM"/>
    </source>
</evidence>
<name>A0ABQ5W815_9HYPH</name>
<dbReference type="PANTHER" id="PTHR34075">
    <property type="entry name" value="BLR3430 PROTEIN"/>
    <property type="match status" value="1"/>
</dbReference>
<organism evidence="3 4">
    <name type="scientific">Devosia nitrariae</name>
    <dbReference type="NCBI Taxonomy" id="2071872"/>
    <lineage>
        <taxon>Bacteria</taxon>
        <taxon>Pseudomonadati</taxon>
        <taxon>Pseudomonadota</taxon>
        <taxon>Alphaproteobacteria</taxon>
        <taxon>Hyphomicrobiales</taxon>
        <taxon>Devosiaceae</taxon>
        <taxon>Devosia</taxon>
    </lineage>
</organism>
<protein>
    <recommendedName>
        <fullName evidence="5">DNA-binding protein</fullName>
    </recommendedName>
</protein>
<dbReference type="InterPro" id="IPR052513">
    <property type="entry name" value="Thioester_dehydratase-like"/>
</dbReference>
<evidence type="ECO:0000313" key="4">
    <source>
        <dbReference type="Proteomes" id="UP001156691"/>
    </source>
</evidence>
<sequence>MISPDLLADLKVPGPTETALSGPFWEAAERGQLLVQHCSACNRSILYPRRICPHCWSVDLSWQVASGRATLRTWSSIVRPGHPAWEPAAPYTVALAELDEGPTLLTQLRAEPQGLSAGLPLRVVFMRVGGRTLPFFEPAS</sequence>
<keyword evidence="4" id="KW-1185">Reference proteome</keyword>
<evidence type="ECO:0000259" key="1">
    <source>
        <dbReference type="Pfam" id="PF01796"/>
    </source>
</evidence>
<dbReference type="Gene3D" id="6.10.30.10">
    <property type="match status" value="1"/>
</dbReference>
<dbReference type="EMBL" id="BSNS01000020">
    <property type="protein sequence ID" value="GLQ56207.1"/>
    <property type="molecule type" value="Genomic_DNA"/>
</dbReference>
<dbReference type="InterPro" id="IPR002878">
    <property type="entry name" value="ChsH2_C"/>
</dbReference>
<dbReference type="Proteomes" id="UP001156691">
    <property type="component" value="Unassembled WGS sequence"/>
</dbReference>
<dbReference type="Pfam" id="PF12172">
    <property type="entry name" value="zf-ChsH2"/>
    <property type="match status" value="1"/>
</dbReference>
<dbReference type="RefSeq" id="WP_284341629.1">
    <property type="nucleotide sequence ID" value="NZ_BSNS01000020.1"/>
</dbReference>
<evidence type="ECO:0000259" key="2">
    <source>
        <dbReference type="Pfam" id="PF12172"/>
    </source>
</evidence>
<feature type="domain" description="ChsH2 C-terminal OB-fold" evidence="1">
    <location>
        <begin position="62"/>
        <end position="125"/>
    </location>
</feature>
<accession>A0ABQ5W815</accession>
<dbReference type="InterPro" id="IPR022002">
    <property type="entry name" value="ChsH2_Znr"/>
</dbReference>
<evidence type="ECO:0000313" key="3">
    <source>
        <dbReference type="EMBL" id="GLQ56207.1"/>
    </source>
</evidence>
<gene>
    <name evidence="3" type="ORF">GCM10010862_34660</name>
</gene>
<feature type="domain" description="ChsH2 rubredoxin-like zinc ribbon" evidence="2">
    <location>
        <begin position="25"/>
        <end position="57"/>
    </location>
</feature>
<comment type="caution">
    <text evidence="3">The sequence shown here is derived from an EMBL/GenBank/DDBJ whole genome shotgun (WGS) entry which is preliminary data.</text>
</comment>
<reference evidence="4" key="1">
    <citation type="journal article" date="2019" name="Int. J. Syst. Evol. Microbiol.">
        <title>The Global Catalogue of Microorganisms (GCM) 10K type strain sequencing project: providing services to taxonomists for standard genome sequencing and annotation.</title>
        <authorList>
            <consortium name="The Broad Institute Genomics Platform"/>
            <consortium name="The Broad Institute Genome Sequencing Center for Infectious Disease"/>
            <person name="Wu L."/>
            <person name="Ma J."/>
        </authorList>
    </citation>
    <scope>NUCLEOTIDE SEQUENCE [LARGE SCALE GENOMIC DNA]</scope>
    <source>
        <strain evidence="4">NBRC 112416</strain>
    </source>
</reference>
<dbReference type="SUPFAM" id="SSF50249">
    <property type="entry name" value="Nucleic acid-binding proteins"/>
    <property type="match status" value="1"/>
</dbReference>
<proteinExistence type="predicted"/>
<dbReference type="InterPro" id="IPR012340">
    <property type="entry name" value="NA-bd_OB-fold"/>
</dbReference>
<dbReference type="PANTHER" id="PTHR34075:SF5">
    <property type="entry name" value="BLR3430 PROTEIN"/>
    <property type="match status" value="1"/>
</dbReference>
<dbReference type="Pfam" id="PF01796">
    <property type="entry name" value="OB_ChsH2_C"/>
    <property type="match status" value="1"/>
</dbReference>